<proteinExistence type="predicted"/>
<organism evidence="1 2">
    <name type="scientific">Laccaria amethystina LaAM-08-1</name>
    <dbReference type="NCBI Taxonomy" id="1095629"/>
    <lineage>
        <taxon>Eukaryota</taxon>
        <taxon>Fungi</taxon>
        <taxon>Dikarya</taxon>
        <taxon>Basidiomycota</taxon>
        <taxon>Agaricomycotina</taxon>
        <taxon>Agaricomycetes</taxon>
        <taxon>Agaricomycetidae</taxon>
        <taxon>Agaricales</taxon>
        <taxon>Agaricineae</taxon>
        <taxon>Hydnangiaceae</taxon>
        <taxon>Laccaria</taxon>
    </lineage>
</organism>
<sequence>MSMRLTSGGMERNLCLTTTSLQPVDIPKRRVEVPHLHSNAVFAIDEAKTSRLRVKSKSTFGLWSPASGLFRFTAKIEAEAMASKLHLFGWRPTRRPGT</sequence>
<dbReference type="HOGENOM" id="CLU_2333930_0_0_1"/>
<protein>
    <submittedName>
        <fullName evidence="1">Uncharacterized protein</fullName>
    </submittedName>
</protein>
<name>A0A0C9WUM3_9AGAR</name>
<gene>
    <name evidence="1" type="ORF">K443DRAFT_501699</name>
</gene>
<dbReference type="Proteomes" id="UP000054477">
    <property type="component" value="Unassembled WGS sequence"/>
</dbReference>
<reference evidence="1 2" key="1">
    <citation type="submission" date="2014-04" db="EMBL/GenBank/DDBJ databases">
        <authorList>
            <consortium name="DOE Joint Genome Institute"/>
            <person name="Kuo A."/>
            <person name="Kohler A."/>
            <person name="Nagy L.G."/>
            <person name="Floudas D."/>
            <person name="Copeland A."/>
            <person name="Barry K.W."/>
            <person name="Cichocki N."/>
            <person name="Veneault-Fourrey C."/>
            <person name="LaButti K."/>
            <person name="Lindquist E.A."/>
            <person name="Lipzen A."/>
            <person name="Lundell T."/>
            <person name="Morin E."/>
            <person name="Murat C."/>
            <person name="Sun H."/>
            <person name="Tunlid A."/>
            <person name="Henrissat B."/>
            <person name="Grigoriev I.V."/>
            <person name="Hibbett D.S."/>
            <person name="Martin F."/>
            <person name="Nordberg H.P."/>
            <person name="Cantor M.N."/>
            <person name="Hua S.X."/>
        </authorList>
    </citation>
    <scope>NUCLEOTIDE SEQUENCE [LARGE SCALE GENOMIC DNA]</scope>
    <source>
        <strain evidence="1 2">LaAM-08-1</strain>
    </source>
</reference>
<evidence type="ECO:0000313" key="2">
    <source>
        <dbReference type="Proteomes" id="UP000054477"/>
    </source>
</evidence>
<keyword evidence="2" id="KW-1185">Reference proteome</keyword>
<evidence type="ECO:0000313" key="1">
    <source>
        <dbReference type="EMBL" id="KIK02935.1"/>
    </source>
</evidence>
<dbReference type="EMBL" id="KN838585">
    <property type="protein sequence ID" value="KIK02935.1"/>
    <property type="molecule type" value="Genomic_DNA"/>
</dbReference>
<accession>A0A0C9WUM3</accession>
<reference evidence="2" key="2">
    <citation type="submission" date="2015-01" db="EMBL/GenBank/DDBJ databases">
        <title>Evolutionary Origins and Diversification of the Mycorrhizal Mutualists.</title>
        <authorList>
            <consortium name="DOE Joint Genome Institute"/>
            <consortium name="Mycorrhizal Genomics Consortium"/>
            <person name="Kohler A."/>
            <person name="Kuo A."/>
            <person name="Nagy L.G."/>
            <person name="Floudas D."/>
            <person name="Copeland A."/>
            <person name="Barry K.W."/>
            <person name="Cichocki N."/>
            <person name="Veneault-Fourrey C."/>
            <person name="LaButti K."/>
            <person name="Lindquist E.A."/>
            <person name="Lipzen A."/>
            <person name="Lundell T."/>
            <person name="Morin E."/>
            <person name="Murat C."/>
            <person name="Riley R."/>
            <person name="Ohm R."/>
            <person name="Sun H."/>
            <person name="Tunlid A."/>
            <person name="Henrissat B."/>
            <person name="Grigoriev I.V."/>
            <person name="Hibbett D.S."/>
            <person name="Martin F."/>
        </authorList>
    </citation>
    <scope>NUCLEOTIDE SEQUENCE [LARGE SCALE GENOMIC DNA]</scope>
    <source>
        <strain evidence="2">LaAM-08-1</strain>
    </source>
</reference>
<dbReference type="AlphaFoldDB" id="A0A0C9WUM3"/>